<dbReference type="Proteomes" id="UP000070501">
    <property type="component" value="Unassembled WGS sequence"/>
</dbReference>
<evidence type="ECO:0000259" key="2">
    <source>
        <dbReference type="Pfam" id="PF00266"/>
    </source>
</evidence>
<dbReference type="Pfam" id="PF00266">
    <property type="entry name" value="Aminotran_5"/>
    <property type="match status" value="1"/>
</dbReference>
<feature type="domain" description="Aminotransferase class V" evidence="2">
    <location>
        <begin position="77"/>
        <end position="351"/>
    </location>
</feature>
<accession>A0A136ITK9</accession>
<dbReference type="AlphaFoldDB" id="A0A136ITK9"/>
<dbReference type="InParanoid" id="A0A136ITK9"/>
<dbReference type="STRING" id="196109.A0A136ITK9"/>
<name>A0A136ITK9_9PEZI</name>
<proteinExistence type="predicted"/>
<dbReference type="OrthoDB" id="5978656at2759"/>
<gene>
    <name evidence="3" type="ORF">Micbo1qcDRAFT_207488</name>
</gene>
<keyword evidence="1" id="KW-0663">Pyridoxal phosphate</keyword>
<dbReference type="PANTHER" id="PTHR43092">
    <property type="entry name" value="L-CYSTEINE DESULFHYDRASE"/>
    <property type="match status" value="1"/>
</dbReference>
<sequence>MSSSAPSTTHGTGTGAPLVPFGRPMRALFPFSPSYLPLNHGSYGAFPTAVGDARALVRADADGAPDPFIALNFGGRLNAQRALVADLLRCPLDELVFVPNATTGTDTVLKNIRWEAGDVIVCYDVVYGSVANGLSWVKETQAGGQVDVHVLKVSWPIADDELVSQYISAVRAINAQPGKRVRLAICDTIVSMPGMRVPFEKLVPALQAEGALVMLDGAHGIGHIPLDLGAVRPDFFVTNLHKWLFVPRGCAAFVVKKEHQAMIRTTLPTSHGFQAVGPLKGEAVAKTGTEYVDMFEFTGTADTTHWLTVDAALKFRTETCGGEAAIIEYTSSIARKAGALAAEILGTEILDHPESCMRQCNFANVRLPLDYDNVKARGKVVMWLKKTAVKESGVFFQVIDFQGAFWWRISGMVYLEEEDYRIGAEVLKKMCPRIEKGEHAE</sequence>
<organism evidence="3 4">
    <name type="scientific">Microdochium bolleyi</name>
    <dbReference type="NCBI Taxonomy" id="196109"/>
    <lineage>
        <taxon>Eukaryota</taxon>
        <taxon>Fungi</taxon>
        <taxon>Dikarya</taxon>
        <taxon>Ascomycota</taxon>
        <taxon>Pezizomycotina</taxon>
        <taxon>Sordariomycetes</taxon>
        <taxon>Xylariomycetidae</taxon>
        <taxon>Xylariales</taxon>
        <taxon>Microdochiaceae</taxon>
        <taxon>Microdochium</taxon>
    </lineage>
</organism>
<keyword evidence="4" id="KW-1185">Reference proteome</keyword>
<evidence type="ECO:0000256" key="1">
    <source>
        <dbReference type="ARBA" id="ARBA00022898"/>
    </source>
</evidence>
<dbReference type="SUPFAM" id="SSF53383">
    <property type="entry name" value="PLP-dependent transferases"/>
    <property type="match status" value="1"/>
</dbReference>
<protein>
    <submittedName>
        <fullName evidence="3">Selenocysteine lyase</fullName>
    </submittedName>
</protein>
<dbReference type="InterPro" id="IPR000192">
    <property type="entry name" value="Aminotrans_V_dom"/>
</dbReference>
<keyword evidence="3" id="KW-0456">Lyase</keyword>
<dbReference type="GO" id="GO:0016829">
    <property type="term" value="F:lyase activity"/>
    <property type="evidence" value="ECO:0007669"/>
    <property type="project" value="UniProtKB-KW"/>
</dbReference>
<dbReference type="EMBL" id="KQ964259">
    <property type="protein sequence ID" value="KXJ88227.1"/>
    <property type="molecule type" value="Genomic_DNA"/>
</dbReference>
<evidence type="ECO:0000313" key="3">
    <source>
        <dbReference type="EMBL" id="KXJ88227.1"/>
    </source>
</evidence>
<evidence type="ECO:0000313" key="4">
    <source>
        <dbReference type="Proteomes" id="UP000070501"/>
    </source>
</evidence>
<dbReference type="Gene3D" id="3.40.640.10">
    <property type="entry name" value="Type I PLP-dependent aspartate aminotransferase-like (Major domain)"/>
    <property type="match status" value="1"/>
</dbReference>
<dbReference type="PANTHER" id="PTHR43092:SF2">
    <property type="entry name" value="HERCYNYLCYSTEINE SULFOXIDE LYASE"/>
    <property type="match status" value="1"/>
</dbReference>
<reference evidence="4" key="1">
    <citation type="submission" date="2016-02" db="EMBL/GenBank/DDBJ databases">
        <title>Draft genome sequence of Microdochium bolleyi, a fungal endophyte of beachgrass.</title>
        <authorList>
            <consortium name="DOE Joint Genome Institute"/>
            <person name="David A.S."/>
            <person name="May G."/>
            <person name="Haridas S."/>
            <person name="Lim J."/>
            <person name="Wang M."/>
            <person name="Labutti K."/>
            <person name="Lipzen A."/>
            <person name="Barry K."/>
            <person name="Grigoriev I.V."/>
        </authorList>
    </citation>
    <scope>NUCLEOTIDE SEQUENCE [LARGE SCALE GENOMIC DNA]</scope>
    <source>
        <strain evidence="4">J235TASD1</strain>
    </source>
</reference>
<dbReference type="InterPro" id="IPR015424">
    <property type="entry name" value="PyrdxlP-dep_Trfase"/>
</dbReference>
<dbReference type="InterPro" id="IPR015421">
    <property type="entry name" value="PyrdxlP-dep_Trfase_major"/>
</dbReference>